<dbReference type="InterPro" id="IPR023213">
    <property type="entry name" value="CAT-like_dom_sf"/>
</dbReference>
<keyword evidence="7" id="KW-1185">Reference proteome</keyword>
<dbReference type="Pfam" id="PF00550">
    <property type="entry name" value="PP-binding"/>
    <property type="match status" value="1"/>
</dbReference>
<dbReference type="Proteomes" id="UP000611554">
    <property type="component" value="Unassembled WGS sequence"/>
</dbReference>
<dbReference type="InterPro" id="IPR009081">
    <property type="entry name" value="PP-bd_ACP"/>
</dbReference>
<evidence type="ECO:0000313" key="6">
    <source>
        <dbReference type="EMBL" id="GGP84707.1"/>
    </source>
</evidence>
<evidence type="ECO:0000256" key="3">
    <source>
        <dbReference type="ARBA" id="ARBA00022553"/>
    </source>
</evidence>
<keyword evidence="3" id="KW-0597">Phosphoprotein</keyword>
<comment type="cofactor">
    <cofactor evidence="1">
        <name>pantetheine 4'-phosphate</name>
        <dbReference type="ChEBI" id="CHEBI:47942"/>
    </cofactor>
</comment>
<evidence type="ECO:0000313" key="7">
    <source>
        <dbReference type="Proteomes" id="UP000611554"/>
    </source>
</evidence>
<dbReference type="Gene3D" id="3.30.559.30">
    <property type="entry name" value="Nonribosomal peptide synthetase, condensation domain"/>
    <property type="match status" value="1"/>
</dbReference>
<dbReference type="InterPro" id="IPR001242">
    <property type="entry name" value="Condensation_dom"/>
</dbReference>
<dbReference type="RefSeq" id="WP_189245445.1">
    <property type="nucleotide sequence ID" value="NZ_BMQJ01000002.1"/>
</dbReference>
<protein>
    <recommendedName>
        <fullName evidence="5">Carrier domain-containing protein</fullName>
    </recommendedName>
</protein>
<comment type="caution">
    <text evidence="6">The sequence shown here is derived from an EMBL/GenBank/DDBJ whole genome shotgun (WGS) entry which is preliminary data.</text>
</comment>
<dbReference type="SUPFAM" id="SSF52777">
    <property type="entry name" value="CoA-dependent acyltransferases"/>
    <property type="match status" value="2"/>
</dbReference>
<dbReference type="SMART" id="SM00823">
    <property type="entry name" value="PKS_PP"/>
    <property type="match status" value="1"/>
</dbReference>
<dbReference type="SUPFAM" id="SSF47336">
    <property type="entry name" value="ACP-like"/>
    <property type="match status" value="1"/>
</dbReference>
<name>A0ABQ2QK29_9ACTN</name>
<dbReference type="PROSITE" id="PS50075">
    <property type="entry name" value="CARRIER"/>
    <property type="match status" value="1"/>
</dbReference>
<dbReference type="Gene3D" id="3.30.559.10">
    <property type="entry name" value="Chloramphenicol acetyltransferase-like domain"/>
    <property type="match status" value="1"/>
</dbReference>
<dbReference type="PROSITE" id="PS00012">
    <property type="entry name" value="PHOSPHOPANTETHEINE"/>
    <property type="match status" value="1"/>
</dbReference>
<sequence>MTASLVDEWDRASLAQHGMWVTERAGAGGRVYAMPLAVRLDGPLDVDAMLTACAAVAARHPVLAAAMTERDGLLRLLPGRTPPPVRFADLTGGANGVPTGDAADVANGGANGVPTGDAADVATGGANGGPTGGAESAEDAESAAAELVEAEIARPFDLEAGPPARFTLARLAPERHLLLLVAHHAVFDGMSKDVVLADLAAAYGGRALAPLAVPYGEAARAEQDRVDAGLAAAAEFWRERWHDDREVLLPGLVAPSLRAAPGETAGLDAAALGSGLTAVAERLGVTRFEALMTALHVLLHAYGNERVAVAADLSTRTEGTRDHVGPFVNELPVVSAPHGTFAGSAGESGTFAESARETREELRAVYRHREVPLARALGGISPRSALTPVSVSYRRRTGPAPAFDGLDASVDWAMFNGAVRNTLHLQVVDAPEGLSARLLFNPRAIGRAGCESVATDLVALLRGAAARPDAPLGELPLPPRVQGPAVAAPAVPGPAGKAAEGEPATGAAAGKDSDAGSTAGSDATGSGTGPDATAEITAEVTAIWRELLGVDEIEPDDDLFDLGGHSLTITQIISRVRDRYGVELSFELFIDTPTVAGVTGEIAGSR</sequence>
<dbReference type="Gene3D" id="1.10.1200.10">
    <property type="entry name" value="ACP-like"/>
    <property type="match status" value="1"/>
</dbReference>
<dbReference type="InterPro" id="IPR006162">
    <property type="entry name" value="Ppantetheine_attach_site"/>
</dbReference>
<organism evidence="6 7">
    <name type="scientific">Streptosporangium pseudovulgare</name>
    <dbReference type="NCBI Taxonomy" id="35765"/>
    <lineage>
        <taxon>Bacteria</taxon>
        <taxon>Bacillati</taxon>
        <taxon>Actinomycetota</taxon>
        <taxon>Actinomycetes</taxon>
        <taxon>Streptosporangiales</taxon>
        <taxon>Streptosporangiaceae</taxon>
        <taxon>Streptosporangium</taxon>
    </lineage>
</organism>
<dbReference type="PANTHER" id="PTHR45527:SF1">
    <property type="entry name" value="FATTY ACID SYNTHASE"/>
    <property type="match status" value="1"/>
</dbReference>
<feature type="region of interest" description="Disordered" evidence="4">
    <location>
        <begin position="98"/>
        <end position="138"/>
    </location>
</feature>
<dbReference type="PANTHER" id="PTHR45527">
    <property type="entry name" value="NONRIBOSOMAL PEPTIDE SYNTHETASE"/>
    <property type="match status" value="1"/>
</dbReference>
<proteinExistence type="predicted"/>
<dbReference type="EMBL" id="BMQJ01000002">
    <property type="protein sequence ID" value="GGP84707.1"/>
    <property type="molecule type" value="Genomic_DNA"/>
</dbReference>
<feature type="region of interest" description="Disordered" evidence="4">
    <location>
        <begin position="483"/>
        <end position="533"/>
    </location>
</feature>
<evidence type="ECO:0000259" key="5">
    <source>
        <dbReference type="PROSITE" id="PS50075"/>
    </source>
</evidence>
<keyword evidence="2" id="KW-0596">Phosphopantetheine</keyword>
<dbReference type="Pfam" id="PF00668">
    <property type="entry name" value="Condensation"/>
    <property type="match status" value="1"/>
</dbReference>
<reference evidence="7" key="1">
    <citation type="journal article" date="2019" name="Int. J. Syst. Evol. Microbiol.">
        <title>The Global Catalogue of Microorganisms (GCM) 10K type strain sequencing project: providing services to taxonomists for standard genome sequencing and annotation.</title>
        <authorList>
            <consortium name="The Broad Institute Genomics Platform"/>
            <consortium name="The Broad Institute Genome Sequencing Center for Infectious Disease"/>
            <person name="Wu L."/>
            <person name="Ma J."/>
        </authorList>
    </citation>
    <scope>NUCLEOTIDE SEQUENCE [LARGE SCALE GENOMIC DNA]</scope>
    <source>
        <strain evidence="7">JCM 3115</strain>
    </source>
</reference>
<evidence type="ECO:0000256" key="1">
    <source>
        <dbReference type="ARBA" id="ARBA00001957"/>
    </source>
</evidence>
<evidence type="ECO:0000256" key="4">
    <source>
        <dbReference type="SAM" id="MobiDB-lite"/>
    </source>
</evidence>
<evidence type="ECO:0000256" key="2">
    <source>
        <dbReference type="ARBA" id="ARBA00022450"/>
    </source>
</evidence>
<feature type="compositionally biased region" description="Low complexity" evidence="4">
    <location>
        <begin position="100"/>
        <end position="124"/>
    </location>
</feature>
<accession>A0ABQ2QK29</accession>
<feature type="domain" description="Carrier" evidence="5">
    <location>
        <begin position="531"/>
        <end position="606"/>
    </location>
</feature>
<dbReference type="InterPro" id="IPR036736">
    <property type="entry name" value="ACP-like_sf"/>
</dbReference>
<gene>
    <name evidence="6" type="ORF">GCM10010140_12300</name>
</gene>
<dbReference type="InterPro" id="IPR020806">
    <property type="entry name" value="PKS_PP-bd"/>
</dbReference>
<feature type="compositionally biased region" description="Low complexity" evidence="4">
    <location>
        <begin position="483"/>
        <end position="525"/>
    </location>
</feature>